<keyword evidence="4" id="KW-1185">Reference proteome</keyword>
<dbReference type="InterPro" id="IPR014731">
    <property type="entry name" value="ETF_asu_C"/>
</dbReference>
<dbReference type="PANTHER" id="PTHR43153:SF1">
    <property type="entry name" value="ELECTRON TRANSFER FLAVOPROTEIN SUBUNIT ALPHA, MITOCHONDRIAL"/>
    <property type="match status" value="1"/>
</dbReference>
<comment type="caution">
    <text evidence="3">The sequence shown here is derived from an EMBL/GenBank/DDBJ whole genome shotgun (WGS) entry which is preliminary data.</text>
</comment>
<evidence type="ECO:0000313" key="3">
    <source>
        <dbReference type="EMBL" id="MBL4954744.1"/>
    </source>
</evidence>
<proteinExistence type="inferred from homology"/>
<dbReference type="PANTHER" id="PTHR43153">
    <property type="entry name" value="ELECTRON TRANSFER FLAVOPROTEIN ALPHA"/>
    <property type="match status" value="1"/>
</dbReference>
<dbReference type="InterPro" id="IPR014729">
    <property type="entry name" value="Rossmann-like_a/b/a_fold"/>
</dbReference>
<organism evidence="3 4">
    <name type="scientific">Neobacillus paridis</name>
    <dbReference type="NCBI Taxonomy" id="2803862"/>
    <lineage>
        <taxon>Bacteria</taxon>
        <taxon>Bacillati</taxon>
        <taxon>Bacillota</taxon>
        <taxon>Bacilli</taxon>
        <taxon>Bacillales</taxon>
        <taxon>Bacillaceae</taxon>
        <taxon>Neobacillus</taxon>
    </lineage>
</organism>
<comment type="similarity">
    <text evidence="1">Belongs to the ETF alpha-subunit/FixB family.</text>
</comment>
<gene>
    <name evidence="3" type="ORF">JK635_21530</name>
</gene>
<dbReference type="PIRSF" id="PIRSF000089">
    <property type="entry name" value="Electra_flavoP_a"/>
    <property type="match status" value="1"/>
</dbReference>
<dbReference type="InterPro" id="IPR029035">
    <property type="entry name" value="DHS-like_NAD/FAD-binding_dom"/>
</dbReference>
<dbReference type="SMART" id="SM00893">
    <property type="entry name" value="ETF"/>
    <property type="match status" value="1"/>
</dbReference>
<dbReference type="Pfam" id="PF01012">
    <property type="entry name" value="ETF"/>
    <property type="match status" value="1"/>
</dbReference>
<dbReference type="Gene3D" id="3.40.50.1220">
    <property type="entry name" value="TPP-binding domain"/>
    <property type="match status" value="1"/>
</dbReference>
<dbReference type="Proteomes" id="UP000623967">
    <property type="component" value="Unassembled WGS sequence"/>
</dbReference>
<dbReference type="EMBL" id="JAESWB010000362">
    <property type="protein sequence ID" value="MBL4954744.1"/>
    <property type="molecule type" value="Genomic_DNA"/>
</dbReference>
<dbReference type="Pfam" id="PF00766">
    <property type="entry name" value="ETF_alpha"/>
    <property type="match status" value="1"/>
</dbReference>
<dbReference type="RefSeq" id="WP_202655978.1">
    <property type="nucleotide sequence ID" value="NZ_JAESWB010000362.1"/>
</dbReference>
<evidence type="ECO:0000259" key="2">
    <source>
        <dbReference type="SMART" id="SM00893"/>
    </source>
</evidence>
<sequence length="317" mass="33470">MTVNKVWIITDDRNALGELCAGGRQLGETVSAVVFADKTQAEEAIQLGADEVYVFGQPSESVVIESYSKAIADMIREAEVNLVMVHASVSGKLIAGKIAAQLGTGALANISDIDVEDGIVVKHMVYGGAAVRTEKALSKTAVVTVGTGVFTALAKDPSRQGSVTEVNPELANTGIRVLETRPKQGEVVNLSSAKRVVGVGRGFASKDDLQMAEELAALVGAEMACSRPIAEGEKWMSKERYVGVSGAVVKPDIYLAIGISGQIQHMVGVNQAKTLVAINKDKNAPVFKQVDIGLVGDIYQVLPQIVAKLKEQKLVTV</sequence>
<accession>A0ABS1TTW0</accession>
<feature type="domain" description="Electron transfer flavoprotein alpha/beta-subunit N-terminal" evidence="2">
    <location>
        <begin position="6"/>
        <end position="179"/>
    </location>
</feature>
<dbReference type="InterPro" id="IPR001308">
    <property type="entry name" value="ETF_a/FixB"/>
</dbReference>
<protein>
    <submittedName>
        <fullName evidence="3">FAD-binding protein</fullName>
    </submittedName>
</protein>
<evidence type="ECO:0000313" key="4">
    <source>
        <dbReference type="Proteomes" id="UP000623967"/>
    </source>
</evidence>
<dbReference type="Gene3D" id="3.40.50.620">
    <property type="entry name" value="HUPs"/>
    <property type="match status" value="1"/>
</dbReference>
<dbReference type="SUPFAM" id="SSF52467">
    <property type="entry name" value="DHS-like NAD/FAD-binding domain"/>
    <property type="match status" value="1"/>
</dbReference>
<reference evidence="3 4" key="1">
    <citation type="submission" date="2021-01" db="EMBL/GenBank/DDBJ databases">
        <title>Genome public.</title>
        <authorList>
            <person name="Liu C."/>
            <person name="Sun Q."/>
        </authorList>
    </citation>
    <scope>NUCLEOTIDE SEQUENCE [LARGE SCALE GENOMIC DNA]</scope>
    <source>
        <strain evidence="3 4">YIM B02564</strain>
    </source>
</reference>
<name>A0ABS1TTW0_9BACI</name>
<evidence type="ECO:0000256" key="1">
    <source>
        <dbReference type="ARBA" id="ARBA00005817"/>
    </source>
</evidence>
<dbReference type="SUPFAM" id="SSF52402">
    <property type="entry name" value="Adenine nucleotide alpha hydrolases-like"/>
    <property type="match status" value="1"/>
</dbReference>
<dbReference type="InterPro" id="IPR014730">
    <property type="entry name" value="ETF_a/b_N"/>
</dbReference>